<dbReference type="EMBL" id="CAJOBG010009765">
    <property type="protein sequence ID" value="CAF4273151.1"/>
    <property type="molecule type" value="Genomic_DNA"/>
</dbReference>
<dbReference type="EMBL" id="CAJNOW010010081">
    <property type="protein sequence ID" value="CAF1576125.1"/>
    <property type="molecule type" value="Genomic_DNA"/>
</dbReference>
<evidence type="ECO:0000313" key="7">
    <source>
        <dbReference type="EMBL" id="CAF4273151.1"/>
    </source>
</evidence>
<organism evidence="4 8">
    <name type="scientific">Rotaria magnacalcarata</name>
    <dbReference type="NCBI Taxonomy" id="392030"/>
    <lineage>
        <taxon>Eukaryota</taxon>
        <taxon>Metazoa</taxon>
        <taxon>Spiralia</taxon>
        <taxon>Gnathifera</taxon>
        <taxon>Rotifera</taxon>
        <taxon>Eurotatoria</taxon>
        <taxon>Bdelloidea</taxon>
        <taxon>Philodinida</taxon>
        <taxon>Philodinidae</taxon>
        <taxon>Rotaria</taxon>
    </lineage>
</organism>
<dbReference type="Pfam" id="PF00179">
    <property type="entry name" value="UQ_con"/>
    <property type="match status" value="1"/>
</dbReference>
<dbReference type="Proteomes" id="UP000663856">
    <property type="component" value="Unassembled WGS sequence"/>
</dbReference>
<dbReference type="SMART" id="SM00212">
    <property type="entry name" value="UBCc"/>
    <property type="match status" value="1"/>
</dbReference>
<comment type="caution">
    <text evidence="4">The sequence shown here is derived from an EMBL/GenBank/DDBJ whole genome shotgun (WGS) entry which is preliminary data.</text>
</comment>
<sequence length="126" mass="14406">MMTTRMFAERCCRRDLGEIKDNNNSSIIFVEPIDGDCLHLEAAITGPVSTPYENGILFIDLKLPEEFPFSPPQSIIFKHDIMHPNVNEINEFRSEISKQEFWSPTMTIRSILEHVWARLAIPGGDS</sequence>
<dbReference type="CDD" id="cd00195">
    <property type="entry name" value="UBCc_UEV"/>
    <property type="match status" value="1"/>
</dbReference>
<evidence type="ECO:0000313" key="6">
    <source>
        <dbReference type="EMBL" id="CAF4040271.1"/>
    </source>
</evidence>
<dbReference type="Proteomes" id="UP000681967">
    <property type="component" value="Unassembled WGS sequence"/>
</dbReference>
<proteinExistence type="predicted"/>
<evidence type="ECO:0000313" key="8">
    <source>
        <dbReference type="Proteomes" id="UP000663856"/>
    </source>
</evidence>
<reference evidence="4" key="1">
    <citation type="submission" date="2021-02" db="EMBL/GenBank/DDBJ databases">
        <authorList>
            <person name="Nowell W R."/>
        </authorList>
    </citation>
    <scope>NUCLEOTIDE SEQUENCE</scope>
</reference>
<dbReference type="EMBL" id="CAJNOV010018645">
    <property type="protein sequence ID" value="CAF1622938.1"/>
    <property type="molecule type" value="Genomic_DNA"/>
</dbReference>
<dbReference type="SUPFAM" id="SSF54495">
    <property type="entry name" value="UBC-like"/>
    <property type="match status" value="1"/>
</dbReference>
<dbReference type="EMBL" id="CAJNRF010000059">
    <property type="protein sequence ID" value="CAF1933899.1"/>
    <property type="molecule type" value="Genomic_DNA"/>
</dbReference>
<name>A0A816L7Q9_9BILA</name>
<dbReference type="Proteomes" id="UP000663834">
    <property type="component" value="Unassembled WGS sequence"/>
</dbReference>
<evidence type="ECO:0000313" key="9">
    <source>
        <dbReference type="Proteomes" id="UP000663866"/>
    </source>
</evidence>
<evidence type="ECO:0000259" key="1">
    <source>
        <dbReference type="PROSITE" id="PS50127"/>
    </source>
</evidence>
<dbReference type="InterPro" id="IPR016135">
    <property type="entry name" value="UBQ-conjugating_enzyme/RWD"/>
</dbReference>
<dbReference type="AlphaFoldDB" id="A0A816L7Q9"/>
<dbReference type="Gene3D" id="3.10.110.10">
    <property type="entry name" value="Ubiquitin Conjugating Enzyme"/>
    <property type="match status" value="1"/>
</dbReference>
<dbReference type="PANTHER" id="PTHR24068">
    <property type="entry name" value="UBIQUITIN-CONJUGATING ENZYME E2"/>
    <property type="match status" value="1"/>
</dbReference>
<gene>
    <name evidence="5" type="ORF">BYL167_LOCUS8071</name>
    <name evidence="3" type="ORF">CJN711_LOCUS38246</name>
    <name evidence="6" type="ORF">GIL414_LOCUS13867</name>
    <name evidence="2" type="ORF">KQP761_LOCUS19667</name>
    <name evidence="7" type="ORF">OVN521_LOCUS30210</name>
    <name evidence="4" type="ORF">WKI299_LOCUS1029</name>
</gene>
<dbReference type="Proteomes" id="UP000663855">
    <property type="component" value="Unassembled WGS sequence"/>
</dbReference>
<dbReference type="OrthoDB" id="10069349at2759"/>
<feature type="domain" description="UBC core" evidence="1">
    <location>
        <begin position="7"/>
        <end position="126"/>
    </location>
</feature>
<dbReference type="InterPro" id="IPR000608">
    <property type="entry name" value="UBC"/>
</dbReference>
<protein>
    <recommendedName>
        <fullName evidence="1">UBC core domain-containing protein</fullName>
    </recommendedName>
</protein>
<dbReference type="EMBL" id="CAJOBJ010005724">
    <property type="protein sequence ID" value="CAF4040271.1"/>
    <property type="molecule type" value="Genomic_DNA"/>
</dbReference>
<evidence type="ECO:0000313" key="3">
    <source>
        <dbReference type="EMBL" id="CAF1622938.1"/>
    </source>
</evidence>
<dbReference type="PROSITE" id="PS50127">
    <property type="entry name" value="UBC_2"/>
    <property type="match status" value="1"/>
</dbReference>
<keyword evidence="9" id="KW-1185">Reference proteome</keyword>
<dbReference type="EMBL" id="CAJOBH010002169">
    <property type="protein sequence ID" value="CAF3893213.1"/>
    <property type="molecule type" value="Genomic_DNA"/>
</dbReference>
<evidence type="ECO:0000313" key="4">
    <source>
        <dbReference type="EMBL" id="CAF1933899.1"/>
    </source>
</evidence>
<accession>A0A816L7Q9</accession>
<evidence type="ECO:0000313" key="5">
    <source>
        <dbReference type="EMBL" id="CAF3893213.1"/>
    </source>
</evidence>
<evidence type="ECO:0000313" key="2">
    <source>
        <dbReference type="EMBL" id="CAF1576125.1"/>
    </source>
</evidence>
<dbReference type="Proteomes" id="UP000663866">
    <property type="component" value="Unassembled WGS sequence"/>
</dbReference>
<dbReference type="Proteomes" id="UP000681720">
    <property type="component" value="Unassembled WGS sequence"/>
</dbReference>